<name>A0A382SIC2_9ZZZZ</name>
<sequence>MGKHHSKTKRREQLELFGAGELRTDPGTQSWFITHPNGKPDRSAMHALHKRFREEGKRREQRELARFLSGTPHRNLSLLLSDFEATKELDGAWEATKVIMRSLKRFPNSHDLRYRLHYLHMELGNLGVAAYWLKEALLIERLIEPEPKRKAGSNTRRAPRTPKFVDRDPPRQVNYFFYACPFTWGEEKLDDDWYEDFF</sequence>
<dbReference type="EMBL" id="UINC01129125">
    <property type="protein sequence ID" value="SVD09312.1"/>
    <property type="molecule type" value="Genomic_DNA"/>
</dbReference>
<reference evidence="1" key="1">
    <citation type="submission" date="2018-05" db="EMBL/GenBank/DDBJ databases">
        <authorList>
            <person name="Lanie J.A."/>
            <person name="Ng W.-L."/>
            <person name="Kazmierczak K.M."/>
            <person name="Andrzejewski T.M."/>
            <person name="Davidsen T.M."/>
            <person name="Wayne K.J."/>
            <person name="Tettelin H."/>
            <person name="Glass J.I."/>
            <person name="Rusch D."/>
            <person name="Podicherti R."/>
            <person name="Tsui H.-C.T."/>
            <person name="Winkler M.E."/>
        </authorList>
    </citation>
    <scope>NUCLEOTIDE SEQUENCE</scope>
</reference>
<evidence type="ECO:0000313" key="1">
    <source>
        <dbReference type="EMBL" id="SVD09312.1"/>
    </source>
</evidence>
<accession>A0A382SIC2</accession>
<proteinExistence type="predicted"/>
<protein>
    <submittedName>
        <fullName evidence="1">Uncharacterized protein</fullName>
    </submittedName>
</protein>
<dbReference type="AlphaFoldDB" id="A0A382SIC2"/>
<gene>
    <name evidence="1" type="ORF">METZ01_LOCUS362166</name>
</gene>
<organism evidence="1">
    <name type="scientific">marine metagenome</name>
    <dbReference type="NCBI Taxonomy" id="408172"/>
    <lineage>
        <taxon>unclassified sequences</taxon>
        <taxon>metagenomes</taxon>
        <taxon>ecological metagenomes</taxon>
    </lineage>
</organism>